<dbReference type="InterPro" id="IPR045596">
    <property type="entry name" value="DUF6459"/>
</dbReference>
<dbReference type="AlphaFoldDB" id="A0A5R8NBS4"/>
<feature type="region of interest" description="Disordered" evidence="1">
    <location>
        <begin position="1"/>
        <end position="24"/>
    </location>
</feature>
<comment type="caution">
    <text evidence="2">The sequence shown here is derived from an EMBL/GenBank/DDBJ whole genome shotgun (WGS) entry which is preliminary data.</text>
</comment>
<gene>
    <name evidence="2" type="ORF">FEK34_26835</name>
</gene>
<evidence type="ECO:0000313" key="2">
    <source>
        <dbReference type="EMBL" id="TLF73165.1"/>
    </source>
</evidence>
<dbReference type="Proteomes" id="UP000306378">
    <property type="component" value="Unassembled WGS sequence"/>
</dbReference>
<dbReference type="EMBL" id="VBUT01000013">
    <property type="protein sequence ID" value="TLF73165.1"/>
    <property type="molecule type" value="Genomic_DNA"/>
</dbReference>
<organism evidence="2 3">
    <name type="scientific">Nocardia cyriacigeorgica</name>
    <dbReference type="NCBI Taxonomy" id="135487"/>
    <lineage>
        <taxon>Bacteria</taxon>
        <taxon>Bacillati</taxon>
        <taxon>Actinomycetota</taxon>
        <taxon>Actinomycetes</taxon>
        <taxon>Mycobacteriales</taxon>
        <taxon>Nocardiaceae</taxon>
        <taxon>Nocardia</taxon>
    </lineage>
</organism>
<dbReference type="Pfam" id="PF20060">
    <property type="entry name" value="DUF6459"/>
    <property type="match status" value="1"/>
</dbReference>
<evidence type="ECO:0000256" key="1">
    <source>
        <dbReference type="SAM" id="MobiDB-lite"/>
    </source>
</evidence>
<name>A0A5R8NBS4_9NOCA</name>
<protein>
    <submittedName>
        <fullName evidence="2">Uncharacterized protein</fullName>
    </submittedName>
</protein>
<sequence length="144" mass="16106">MTGQWVRSKNVAAEAPNRSCGSGFRRRLGAESAVERTPRTAHAFTERTVRVILEVLDRRRPIKQLTALVSPDVLARIHTLADGNLVPGRALGPARPVRVDVAMADGRDSEIFARYRRGDRYFALAGRITHSRRHGWRLTALRIG</sequence>
<proteinExistence type="predicted"/>
<dbReference type="RefSeq" id="WP_138452300.1">
    <property type="nucleotide sequence ID" value="NZ_VBUT01000013.1"/>
</dbReference>
<reference evidence="2 3" key="1">
    <citation type="submission" date="2019-05" db="EMBL/GenBank/DDBJ databases">
        <title>Genomes sequences of two Nocardia cyriacigeorgica environmental isolates, type strains Nocardia asteroides ATCC 19247 and Nocardia cyriacigeorgica DSM 44484.</title>
        <authorList>
            <person name="Vautrin F."/>
            <person name="Bergeron E."/>
            <person name="Dubost A."/>
            <person name="Abrouk D."/>
            <person name="Rodriguez Nava V."/>
            <person name="Pujic P."/>
        </authorList>
    </citation>
    <scope>NUCLEOTIDE SEQUENCE [LARGE SCALE GENOMIC DNA]</scope>
    <source>
        <strain evidence="2 3">EML 446</strain>
    </source>
</reference>
<accession>A0A5R8NBS4</accession>
<evidence type="ECO:0000313" key="3">
    <source>
        <dbReference type="Proteomes" id="UP000306378"/>
    </source>
</evidence>